<dbReference type="PANTHER" id="PTHR12526:SF638">
    <property type="entry name" value="SPORE COAT PROTEIN SA"/>
    <property type="match status" value="1"/>
</dbReference>
<dbReference type="RefSeq" id="WP_175507902.1">
    <property type="nucleotide sequence ID" value="NZ_FPBP01000018.1"/>
</dbReference>
<dbReference type="Pfam" id="PF00534">
    <property type="entry name" value="Glycos_transf_1"/>
    <property type="match status" value="1"/>
</dbReference>
<evidence type="ECO:0000313" key="3">
    <source>
        <dbReference type="Proteomes" id="UP000198693"/>
    </source>
</evidence>
<dbReference type="AlphaFoldDB" id="A0A1I7KDI9"/>
<dbReference type="GO" id="GO:0016757">
    <property type="term" value="F:glycosyltransferase activity"/>
    <property type="evidence" value="ECO:0007669"/>
    <property type="project" value="InterPro"/>
</dbReference>
<organism evidence="2 3">
    <name type="scientific">Halomonas korlensis</name>
    <dbReference type="NCBI Taxonomy" id="463301"/>
    <lineage>
        <taxon>Bacteria</taxon>
        <taxon>Pseudomonadati</taxon>
        <taxon>Pseudomonadota</taxon>
        <taxon>Gammaproteobacteria</taxon>
        <taxon>Oceanospirillales</taxon>
        <taxon>Halomonadaceae</taxon>
        <taxon>Halomonas</taxon>
    </lineage>
</organism>
<keyword evidence="3" id="KW-1185">Reference proteome</keyword>
<accession>A0A1I7KDI9</accession>
<dbReference type="GO" id="GO:1901135">
    <property type="term" value="P:carbohydrate derivative metabolic process"/>
    <property type="evidence" value="ECO:0007669"/>
    <property type="project" value="UniProtKB-ARBA"/>
</dbReference>
<keyword evidence="2" id="KW-0808">Transferase</keyword>
<dbReference type="Proteomes" id="UP000198693">
    <property type="component" value="Unassembled WGS sequence"/>
</dbReference>
<name>A0A1I7KDI9_9GAMM</name>
<dbReference type="Gene3D" id="3.40.50.2000">
    <property type="entry name" value="Glycogen Phosphorylase B"/>
    <property type="match status" value="2"/>
</dbReference>
<dbReference type="STRING" id="463301.SAMN04487955_11826"/>
<evidence type="ECO:0000259" key="1">
    <source>
        <dbReference type="Pfam" id="PF00534"/>
    </source>
</evidence>
<dbReference type="SUPFAM" id="SSF53756">
    <property type="entry name" value="UDP-Glycosyltransferase/glycogen phosphorylase"/>
    <property type="match status" value="1"/>
</dbReference>
<gene>
    <name evidence="2" type="ORF">SAMN04487955_11826</name>
</gene>
<protein>
    <submittedName>
        <fullName evidence="2">Glycosyltransferase involved in cell wall bisynthesis</fullName>
    </submittedName>
</protein>
<proteinExistence type="predicted"/>
<evidence type="ECO:0000313" key="2">
    <source>
        <dbReference type="EMBL" id="SFU95551.1"/>
    </source>
</evidence>
<dbReference type="EMBL" id="FPBP01000018">
    <property type="protein sequence ID" value="SFU95551.1"/>
    <property type="molecule type" value="Genomic_DNA"/>
</dbReference>
<dbReference type="PANTHER" id="PTHR12526">
    <property type="entry name" value="GLYCOSYLTRANSFERASE"/>
    <property type="match status" value="1"/>
</dbReference>
<feature type="domain" description="Glycosyl transferase family 1" evidence="1">
    <location>
        <begin position="176"/>
        <end position="306"/>
    </location>
</feature>
<dbReference type="CDD" id="cd03801">
    <property type="entry name" value="GT4_PimA-like"/>
    <property type="match status" value="1"/>
</dbReference>
<sequence>MKVWFWQLIISPHMVNLASELAEIGVDVSYIANQEMSEDRRKQGWLTPPLGKADLKLVPTKNEAVALANSAPNDVLHICQGIRGNGVISAVQSALKKSDRKQIVVMETVDDHGFFGYFKRLIYFCLFKVADKNLLAVLATGLNTADWVVARGVNQNKVFPFAYFLPEAESSHNYPKAPSSRFRFIFVGQFIQLKRLDLLIEALASLPENRDFELAVVGSGALETELKEKAEAMLPDRVDWIGSLPMAHVREEMRTADCLVLPSRYDGWGAVVSEALMSGTPVIVSNACGSAVVVKASGVGGVFRSGILEELILLLHKSLLAGKIDPKQRLCISKWASCLSGKSGASYLLQVLDSLYCDSSTVLPPWHSELS</sequence>
<dbReference type="InterPro" id="IPR001296">
    <property type="entry name" value="Glyco_trans_1"/>
</dbReference>
<reference evidence="3" key="1">
    <citation type="submission" date="2016-10" db="EMBL/GenBank/DDBJ databases">
        <authorList>
            <person name="Varghese N."/>
            <person name="Submissions S."/>
        </authorList>
    </citation>
    <scope>NUCLEOTIDE SEQUENCE [LARGE SCALE GENOMIC DNA]</scope>
    <source>
        <strain evidence="3">CGMCC 1.6981</strain>
    </source>
</reference>